<dbReference type="AlphaFoldDB" id="A0A0J8RB45"/>
<evidence type="ECO:0000313" key="2">
    <source>
        <dbReference type="EMBL" id="KMU82056.1"/>
    </source>
</evidence>
<feature type="region of interest" description="Disordered" evidence="1">
    <location>
        <begin position="34"/>
        <end position="113"/>
    </location>
</feature>
<organism evidence="2 3">
    <name type="scientific">Coccidioides immitis RMSCC 3703</name>
    <dbReference type="NCBI Taxonomy" id="454286"/>
    <lineage>
        <taxon>Eukaryota</taxon>
        <taxon>Fungi</taxon>
        <taxon>Dikarya</taxon>
        <taxon>Ascomycota</taxon>
        <taxon>Pezizomycotina</taxon>
        <taxon>Eurotiomycetes</taxon>
        <taxon>Eurotiomycetidae</taxon>
        <taxon>Onygenales</taxon>
        <taxon>Onygenaceae</taxon>
        <taxon>Coccidioides</taxon>
    </lineage>
</organism>
<dbReference type="Proteomes" id="UP000054559">
    <property type="component" value="Unassembled WGS sequence"/>
</dbReference>
<feature type="compositionally biased region" description="Polar residues" evidence="1">
    <location>
        <begin position="41"/>
        <end position="61"/>
    </location>
</feature>
<protein>
    <submittedName>
        <fullName evidence="2">Uncharacterized protein</fullName>
    </submittedName>
</protein>
<dbReference type="EMBL" id="DS268213">
    <property type="protein sequence ID" value="KMU82056.1"/>
    <property type="molecule type" value="Genomic_DNA"/>
</dbReference>
<sequence length="113" mass="11799">MSRPCCFMVAICIESLNRDQFSIAAPAAFAQAVSPAPITNPPNFSAQRLSSPSPDQMSLDSPANEPGAPPEDTIEQTGQRTDHPANCGGGRLKLDSSRSSPALDLWPSSAGST</sequence>
<proteinExistence type="predicted"/>
<evidence type="ECO:0000313" key="3">
    <source>
        <dbReference type="Proteomes" id="UP000054559"/>
    </source>
</evidence>
<gene>
    <name evidence="2" type="ORF">CISG_09283</name>
</gene>
<name>A0A0J8RB45_COCIT</name>
<dbReference type="STRING" id="454286.A0A0J8RB45"/>
<reference evidence="3" key="1">
    <citation type="journal article" date="2010" name="Genome Res.">
        <title>Population genomic sequencing of Coccidioides fungi reveals recent hybridization and transposon control.</title>
        <authorList>
            <person name="Neafsey D.E."/>
            <person name="Barker B.M."/>
            <person name="Sharpton T.J."/>
            <person name="Stajich J.E."/>
            <person name="Park D.J."/>
            <person name="Whiston E."/>
            <person name="Hung C.-Y."/>
            <person name="McMahan C."/>
            <person name="White J."/>
            <person name="Sykes S."/>
            <person name="Heiman D."/>
            <person name="Young S."/>
            <person name="Zeng Q."/>
            <person name="Abouelleil A."/>
            <person name="Aftuck L."/>
            <person name="Bessette D."/>
            <person name="Brown A."/>
            <person name="FitzGerald M."/>
            <person name="Lui A."/>
            <person name="Macdonald J.P."/>
            <person name="Priest M."/>
            <person name="Orbach M.J."/>
            <person name="Galgiani J.N."/>
            <person name="Kirkland T.N."/>
            <person name="Cole G.T."/>
            <person name="Birren B.W."/>
            <person name="Henn M.R."/>
            <person name="Taylor J.W."/>
            <person name="Rounsley S.D."/>
        </authorList>
    </citation>
    <scope>NUCLEOTIDE SEQUENCE [LARGE SCALE GENOMIC DNA]</scope>
    <source>
        <strain evidence="3">RMSCC 3703</strain>
    </source>
</reference>
<evidence type="ECO:0000256" key="1">
    <source>
        <dbReference type="SAM" id="MobiDB-lite"/>
    </source>
</evidence>
<accession>A0A0J8RB45</accession>